<evidence type="ECO:0000259" key="1">
    <source>
        <dbReference type="Pfam" id="PF01370"/>
    </source>
</evidence>
<name>A0A1F7YX00_9BACT</name>
<dbReference type="Gene3D" id="3.40.50.720">
    <property type="entry name" value="NAD(P)-binding Rossmann-like Domain"/>
    <property type="match status" value="1"/>
</dbReference>
<dbReference type="InterPro" id="IPR001509">
    <property type="entry name" value="Epimerase_deHydtase"/>
</dbReference>
<gene>
    <name evidence="2" type="ORF">A2803_05265</name>
</gene>
<dbReference type="CDD" id="cd08946">
    <property type="entry name" value="SDR_e"/>
    <property type="match status" value="1"/>
</dbReference>
<dbReference type="InterPro" id="IPR036291">
    <property type="entry name" value="NAD(P)-bd_dom_sf"/>
</dbReference>
<dbReference type="PANTHER" id="PTHR43245:SF23">
    <property type="entry name" value="NAD(P)-BINDING DOMAIN-CONTAINING PROTEIN"/>
    <property type="match status" value="1"/>
</dbReference>
<reference evidence="2 3" key="1">
    <citation type="journal article" date="2016" name="Nat. Commun.">
        <title>Thousands of microbial genomes shed light on interconnected biogeochemical processes in an aquifer system.</title>
        <authorList>
            <person name="Anantharaman K."/>
            <person name="Brown C.T."/>
            <person name="Hug L.A."/>
            <person name="Sharon I."/>
            <person name="Castelle C.J."/>
            <person name="Probst A.J."/>
            <person name="Thomas B.C."/>
            <person name="Singh A."/>
            <person name="Wilkins M.J."/>
            <person name="Karaoz U."/>
            <person name="Brodie E.L."/>
            <person name="Williams K.H."/>
            <person name="Hubbard S.S."/>
            <person name="Banfield J.F."/>
        </authorList>
    </citation>
    <scope>NUCLEOTIDE SEQUENCE [LARGE SCALE GENOMIC DNA]</scope>
</reference>
<organism evidence="2 3">
    <name type="scientific">Candidatus Woesebacteria bacterium RIFCSPHIGHO2_01_FULL_44_21</name>
    <dbReference type="NCBI Taxonomy" id="1802503"/>
    <lineage>
        <taxon>Bacteria</taxon>
        <taxon>Candidatus Woeseibacteriota</taxon>
    </lineage>
</organism>
<dbReference type="EMBL" id="MGGP01000025">
    <property type="protein sequence ID" value="OGM31449.1"/>
    <property type="molecule type" value="Genomic_DNA"/>
</dbReference>
<dbReference type="InterPro" id="IPR050177">
    <property type="entry name" value="Lipid_A_modif_metabolic_enz"/>
</dbReference>
<accession>A0A1F7YX00</accession>
<protein>
    <recommendedName>
        <fullName evidence="1">NAD-dependent epimerase/dehydratase domain-containing protein</fullName>
    </recommendedName>
</protein>
<dbReference type="SUPFAM" id="SSF51735">
    <property type="entry name" value="NAD(P)-binding Rossmann-fold domains"/>
    <property type="match status" value="1"/>
</dbReference>
<dbReference type="Pfam" id="PF01370">
    <property type="entry name" value="Epimerase"/>
    <property type="match status" value="1"/>
</dbReference>
<feature type="domain" description="NAD-dependent epimerase/dehydratase" evidence="1">
    <location>
        <begin position="3"/>
        <end position="236"/>
    </location>
</feature>
<dbReference type="AlphaFoldDB" id="A0A1F7YX00"/>
<comment type="caution">
    <text evidence="2">The sequence shown here is derived from an EMBL/GenBank/DDBJ whole genome shotgun (WGS) entry which is preliminary data.</text>
</comment>
<evidence type="ECO:0000313" key="3">
    <source>
        <dbReference type="Proteomes" id="UP000178870"/>
    </source>
</evidence>
<evidence type="ECO:0000313" key="2">
    <source>
        <dbReference type="EMBL" id="OGM31449.1"/>
    </source>
</evidence>
<proteinExistence type="predicted"/>
<dbReference type="Proteomes" id="UP000178870">
    <property type="component" value="Unassembled WGS sequence"/>
</dbReference>
<sequence length="321" mass="35720">MKVLITGGAGYLGSMLANYLIQKNMEVVVYDKLIYGAEGLIPLINHPHFQLVIGDIRNTSLLKKAVEKTDIIVHLAAIVGEDACLVDPRTTEEVNTQATYALAKLAIESGTKRFIFTSTCSNYGKQTAIVFENSPLKPVSLYAQTKVAAEKYILSISPKLLTACVLRFGTLCGLSPRMRFDLLVNDIGRSAATGKSISLFDLDSWRPFLHVCDASEAIQRCFIAPKKIIAGSVFNVVGENYQKRKLAKLVEKHYPAIKIIIEESKVDSRSYRVSSRLIAQKLKFHPKYTVEEAFAEVSHAIEKHLLPDAFRTIYQEVLPKV</sequence>
<dbReference type="PANTHER" id="PTHR43245">
    <property type="entry name" value="BIFUNCTIONAL POLYMYXIN RESISTANCE PROTEIN ARNA"/>
    <property type="match status" value="1"/>
</dbReference>